<dbReference type="STRING" id="1247726.MIM_c34800"/>
<dbReference type="EMBL" id="CP003915">
    <property type="protein sequence ID" value="AHG65540.1"/>
    <property type="molecule type" value="Genomic_DNA"/>
</dbReference>
<evidence type="ECO:0000256" key="1">
    <source>
        <dbReference type="SAM" id="Phobius"/>
    </source>
</evidence>
<organism evidence="2 3">
    <name type="scientific">Advenella mimigardefordensis (strain DSM 17166 / LMG 22922 / DPN7)</name>
    <dbReference type="NCBI Taxonomy" id="1247726"/>
    <lineage>
        <taxon>Bacteria</taxon>
        <taxon>Pseudomonadati</taxon>
        <taxon>Pseudomonadota</taxon>
        <taxon>Betaproteobacteria</taxon>
        <taxon>Burkholderiales</taxon>
        <taxon>Alcaligenaceae</taxon>
    </lineage>
</organism>
<protein>
    <recommendedName>
        <fullName evidence="4">DUF3592 domain-containing protein</fullName>
    </recommendedName>
</protein>
<dbReference type="HOGENOM" id="CLU_1674205_0_0_4"/>
<keyword evidence="1" id="KW-0812">Transmembrane</keyword>
<keyword evidence="1" id="KW-0472">Membrane</keyword>
<proteinExistence type="predicted"/>
<dbReference type="PATRIC" id="fig|1247726.3.peg.3847"/>
<sequence length="157" mass="17500">MNEFMPRRENRWLTLLVTFCGLLPLLFGIPMLALGLYYLLQGELTGAIGILVGAALALLIFFFGVFPQMRLDWRQHYLRANGIATKGEILESEFSGTLINNLPQYRLLIRYIHPNTGQEQIAKTMLVVNYAAAASLSPGASVPLKVSRDRPDHIAIA</sequence>
<gene>
    <name evidence="2" type="ORF">MIM_c34800</name>
</gene>
<evidence type="ECO:0008006" key="4">
    <source>
        <dbReference type="Google" id="ProtNLM"/>
    </source>
</evidence>
<dbReference type="OrthoDB" id="9840006at2"/>
<feature type="transmembrane region" description="Helical" evidence="1">
    <location>
        <begin position="46"/>
        <end position="66"/>
    </location>
</feature>
<reference evidence="2 3" key="1">
    <citation type="journal article" date="2014" name="Microbiology">
        <title>Unravelling the complete genome sequence of Advenella mimigardefordensis strain DPN7T and novel insights in the catabolism of the xenobiotic polythioester precursor 3,3'-dithiodipropionate.</title>
        <authorList>
            <person name="Wubbeler J.H."/>
            <person name="Hiessl S."/>
            <person name="Schuldes J."/>
            <person name="Thurmer A."/>
            <person name="Daniel R."/>
            <person name="Steinbuchel A."/>
        </authorList>
    </citation>
    <scope>NUCLEOTIDE SEQUENCE [LARGE SCALE GENOMIC DNA]</scope>
    <source>
        <strain evidence="3">DSM 17166 / LMG 22922 / DPN7</strain>
    </source>
</reference>
<feature type="transmembrane region" description="Helical" evidence="1">
    <location>
        <begin position="12"/>
        <end position="40"/>
    </location>
</feature>
<keyword evidence="1" id="KW-1133">Transmembrane helix</keyword>
<evidence type="ECO:0000313" key="2">
    <source>
        <dbReference type="EMBL" id="AHG65540.1"/>
    </source>
</evidence>
<keyword evidence="3" id="KW-1185">Reference proteome</keyword>
<dbReference type="KEGG" id="amim:MIM_c34800"/>
<dbReference type="AlphaFoldDB" id="W0PJ01"/>
<dbReference type="Proteomes" id="UP000019095">
    <property type="component" value="Chromosome"/>
</dbReference>
<accession>W0PJ01</accession>
<name>W0PJ01_ADVMD</name>
<dbReference type="RefSeq" id="WP_025374226.1">
    <property type="nucleotide sequence ID" value="NZ_CP003915.1"/>
</dbReference>
<evidence type="ECO:0000313" key="3">
    <source>
        <dbReference type="Proteomes" id="UP000019095"/>
    </source>
</evidence>